<accession>A0A397SI55</accession>
<evidence type="ECO:0000313" key="2">
    <source>
        <dbReference type="Proteomes" id="UP000265703"/>
    </source>
</evidence>
<proteinExistence type="predicted"/>
<dbReference type="AlphaFoldDB" id="A0A397SI55"/>
<keyword evidence="2" id="KW-1185">Reference proteome</keyword>
<evidence type="ECO:0000313" key="1">
    <source>
        <dbReference type="EMBL" id="RIA83855.1"/>
    </source>
</evidence>
<sequence length="292" mass="33371">MPSSNIPQVVFTDSDPAMSTNSTQCIESLNKKIYDSINSCSSLLTLVKEIQQLLDDKANYIKIQEYKNEIPSIGLENVIQRYFISIEEIVSDYLMVPMIIPIKLVNEDICEDHYETTKILLGDILATITKSEIMHMLISSHWYKDDKITSNSTAQQVSISICFNSSNTSKNNAISNTTNFNLKYITKIKGGELYTLILQELNNNCIKYGHAHSMMKKTINLALVTNSYKELIDIVNLIITVRKERPPERVKNAVEIQDKESRRYYLKLIDLNIQKGGNETQLDNSRDNRKTC</sequence>
<dbReference type="Proteomes" id="UP000265703">
    <property type="component" value="Unassembled WGS sequence"/>
</dbReference>
<reference evidence="1 2" key="1">
    <citation type="submission" date="2018-06" db="EMBL/GenBank/DDBJ databases">
        <title>Comparative genomics reveals the genomic features of Rhizophagus irregularis, R. cerebriforme, R. diaphanum and Gigaspora rosea, and their symbiotic lifestyle signature.</title>
        <authorList>
            <person name="Morin E."/>
            <person name="San Clemente H."/>
            <person name="Chen E.C.H."/>
            <person name="De La Providencia I."/>
            <person name="Hainaut M."/>
            <person name="Kuo A."/>
            <person name="Kohler A."/>
            <person name="Murat C."/>
            <person name="Tang N."/>
            <person name="Roy S."/>
            <person name="Loubradou J."/>
            <person name="Henrissat B."/>
            <person name="Grigoriev I.V."/>
            <person name="Corradi N."/>
            <person name="Roux C."/>
            <person name="Martin F.M."/>
        </authorList>
    </citation>
    <scope>NUCLEOTIDE SEQUENCE [LARGE SCALE GENOMIC DNA]</scope>
    <source>
        <strain evidence="1 2">DAOM 227022</strain>
    </source>
</reference>
<dbReference type="EMBL" id="QKYT01000537">
    <property type="protein sequence ID" value="RIA83855.1"/>
    <property type="molecule type" value="Genomic_DNA"/>
</dbReference>
<protein>
    <submittedName>
        <fullName evidence="1">Uncharacterized protein</fullName>
    </submittedName>
</protein>
<comment type="caution">
    <text evidence="1">The sequence shown here is derived from an EMBL/GenBank/DDBJ whole genome shotgun (WGS) entry which is preliminary data.</text>
</comment>
<gene>
    <name evidence="1" type="ORF">C1645_833143</name>
</gene>
<name>A0A397SI55_9GLOM</name>
<organism evidence="1 2">
    <name type="scientific">Glomus cerebriforme</name>
    <dbReference type="NCBI Taxonomy" id="658196"/>
    <lineage>
        <taxon>Eukaryota</taxon>
        <taxon>Fungi</taxon>
        <taxon>Fungi incertae sedis</taxon>
        <taxon>Mucoromycota</taxon>
        <taxon>Glomeromycotina</taxon>
        <taxon>Glomeromycetes</taxon>
        <taxon>Glomerales</taxon>
        <taxon>Glomeraceae</taxon>
        <taxon>Glomus</taxon>
    </lineage>
</organism>
<dbReference type="OrthoDB" id="2423121at2759"/>